<sequence length="44" mass="4919">MKNGMPLDPALLAGQTYGQSVFQAILIIAFLGFFVWTIKLVFEE</sequence>
<keyword evidence="1" id="KW-0812">Transmembrane</keyword>
<evidence type="ECO:0000256" key="1">
    <source>
        <dbReference type="SAM" id="Phobius"/>
    </source>
</evidence>
<comment type="caution">
    <text evidence="2">The sequence shown here is derived from an EMBL/GenBank/DDBJ whole genome shotgun (WGS) entry which is preliminary data.</text>
</comment>
<protein>
    <submittedName>
        <fullName evidence="2">Uncharacterized protein</fullName>
    </submittedName>
</protein>
<gene>
    <name evidence="2" type="ORF">J2S08_001415</name>
</gene>
<dbReference type="EMBL" id="JAUSTT010000007">
    <property type="protein sequence ID" value="MDQ0175581.1"/>
    <property type="molecule type" value="Genomic_DNA"/>
</dbReference>
<evidence type="ECO:0000313" key="3">
    <source>
        <dbReference type="Proteomes" id="UP001223586"/>
    </source>
</evidence>
<dbReference type="Proteomes" id="UP001223586">
    <property type="component" value="Unassembled WGS sequence"/>
</dbReference>
<keyword evidence="1" id="KW-0472">Membrane</keyword>
<keyword evidence="3" id="KW-1185">Reference proteome</keyword>
<evidence type="ECO:0000313" key="2">
    <source>
        <dbReference type="EMBL" id="MDQ0175581.1"/>
    </source>
</evidence>
<name>A0ABT9WQL9_9BACI</name>
<keyword evidence="1" id="KW-1133">Transmembrane helix</keyword>
<dbReference type="RefSeq" id="WP_307228011.1">
    <property type="nucleotide sequence ID" value="NZ_JAUSTT010000007.1"/>
</dbReference>
<feature type="transmembrane region" description="Helical" evidence="1">
    <location>
        <begin position="20"/>
        <end position="42"/>
    </location>
</feature>
<proteinExistence type="predicted"/>
<accession>A0ABT9WQL9</accession>
<organism evidence="2 3">
    <name type="scientific">Bacillus chungangensis</name>
    <dbReference type="NCBI Taxonomy" id="587633"/>
    <lineage>
        <taxon>Bacteria</taxon>
        <taxon>Bacillati</taxon>
        <taxon>Bacillota</taxon>
        <taxon>Bacilli</taxon>
        <taxon>Bacillales</taxon>
        <taxon>Bacillaceae</taxon>
        <taxon>Bacillus</taxon>
    </lineage>
</organism>
<reference evidence="2 3" key="1">
    <citation type="submission" date="2023-07" db="EMBL/GenBank/DDBJ databases">
        <title>Genomic Encyclopedia of Type Strains, Phase IV (KMG-IV): sequencing the most valuable type-strain genomes for metagenomic binning, comparative biology and taxonomic classification.</title>
        <authorList>
            <person name="Goeker M."/>
        </authorList>
    </citation>
    <scope>NUCLEOTIDE SEQUENCE [LARGE SCALE GENOMIC DNA]</scope>
    <source>
        <strain evidence="2 3">DSM 23837</strain>
    </source>
</reference>